<sequence length="151" mass="17019">MFSAIVLLLLLHGGLAEVEEYKISPEECRQAGFVPESLKCDSCHKLGDFNLDTLMTDCLGCCTKEKELEHEKYPLAIMEVCECNLGRFPQMQAFVHNDMAAAWGGRVKVRHVRGVRPTIILKDASGVPRQTLNVEKWDTNTLTGYVFFLKI</sequence>
<comment type="similarity">
    <text evidence="2">Belongs to the selenoprotein M/F family.</text>
</comment>
<keyword evidence="5" id="KW-0712">Selenocysteine</keyword>
<evidence type="ECO:0000256" key="2">
    <source>
        <dbReference type="ARBA" id="ARBA00005742"/>
    </source>
</evidence>
<comment type="caution">
    <text evidence="9">The sequence shown here is derived from an EMBL/GenBank/DDBJ whole genome shotgun (WGS) entry which is preliminary data.</text>
</comment>
<dbReference type="AlphaFoldDB" id="A0A2A2KP30"/>
<evidence type="ECO:0000313" key="10">
    <source>
        <dbReference type="Proteomes" id="UP000218231"/>
    </source>
</evidence>
<protein>
    <recommendedName>
        <fullName evidence="6">Selenoprotein F</fullName>
    </recommendedName>
</protein>
<feature type="signal peptide" evidence="7">
    <location>
        <begin position="1"/>
        <end position="16"/>
    </location>
</feature>
<dbReference type="EMBL" id="LIAE01008049">
    <property type="protein sequence ID" value="PAV75638.1"/>
    <property type="molecule type" value="Genomic_DNA"/>
</dbReference>
<evidence type="ECO:0000259" key="8">
    <source>
        <dbReference type="Pfam" id="PF08806"/>
    </source>
</evidence>
<evidence type="ECO:0000256" key="1">
    <source>
        <dbReference type="ARBA" id="ARBA00004319"/>
    </source>
</evidence>
<dbReference type="STRING" id="2018661.A0A2A2KP30"/>
<dbReference type="InterPro" id="IPR014912">
    <property type="entry name" value="Sep15_SelM_dom"/>
</dbReference>
<dbReference type="Gene3D" id="3.40.30.50">
    <property type="entry name" value="Sep15/SelM thioredoxin-like domain, active-site redox motif"/>
    <property type="match status" value="1"/>
</dbReference>
<evidence type="ECO:0000256" key="7">
    <source>
        <dbReference type="SAM" id="SignalP"/>
    </source>
</evidence>
<dbReference type="OrthoDB" id="1910009at2759"/>
<dbReference type="SUPFAM" id="SSF52833">
    <property type="entry name" value="Thioredoxin-like"/>
    <property type="match status" value="1"/>
</dbReference>
<proteinExistence type="inferred from homology"/>
<organism evidence="9 10">
    <name type="scientific">Diploscapter pachys</name>
    <dbReference type="NCBI Taxonomy" id="2018661"/>
    <lineage>
        <taxon>Eukaryota</taxon>
        <taxon>Metazoa</taxon>
        <taxon>Ecdysozoa</taxon>
        <taxon>Nematoda</taxon>
        <taxon>Chromadorea</taxon>
        <taxon>Rhabditida</taxon>
        <taxon>Rhabditina</taxon>
        <taxon>Rhabditomorpha</taxon>
        <taxon>Rhabditoidea</taxon>
        <taxon>Rhabditidae</taxon>
        <taxon>Diploscapter</taxon>
    </lineage>
</organism>
<dbReference type="PANTHER" id="PTHR13077:SF6">
    <property type="entry name" value="SELENOPROTEIN F"/>
    <property type="match status" value="1"/>
</dbReference>
<evidence type="ECO:0000256" key="5">
    <source>
        <dbReference type="ARBA" id="ARBA00022933"/>
    </source>
</evidence>
<dbReference type="InterPro" id="IPR039992">
    <property type="entry name" value="Sep15_SelM"/>
</dbReference>
<accession>A0A2A2KP30</accession>
<reference evidence="9 10" key="1">
    <citation type="journal article" date="2017" name="Curr. Biol.">
        <title>Genome architecture and evolution of a unichromosomal asexual nematode.</title>
        <authorList>
            <person name="Fradin H."/>
            <person name="Zegar C."/>
            <person name="Gutwein M."/>
            <person name="Lucas J."/>
            <person name="Kovtun M."/>
            <person name="Corcoran D."/>
            <person name="Baugh L.R."/>
            <person name="Kiontke K."/>
            <person name="Gunsalus K."/>
            <person name="Fitch D.H."/>
            <person name="Piano F."/>
        </authorList>
    </citation>
    <scope>NUCLEOTIDE SEQUENCE [LARGE SCALE GENOMIC DNA]</scope>
    <source>
        <strain evidence="9">PF1309</strain>
    </source>
</reference>
<dbReference type="GO" id="GO:0005788">
    <property type="term" value="C:endoplasmic reticulum lumen"/>
    <property type="evidence" value="ECO:0007669"/>
    <property type="project" value="UniProtKB-SubCell"/>
</dbReference>
<evidence type="ECO:0000313" key="9">
    <source>
        <dbReference type="EMBL" id="PAV75638.1"/>
    </source>
</evidence>
<keyword evidence="3 7" id="KW-0732">Signal</keyword>
<feature type="domain" description="Selenoprotein F/M" evidence="8">
    <location>
        <begin position="76"/>
        <end position="144"/>
    </location>
</feature>
<evidence type="ECO:0000256" key="4">
    <source>
        <dbReference type="ARBA" id="ARBA00022824"/>
    </source>
</evidence>
<keyword evidence="10" id="KW-1185">Reference proteome</keyword>
<evidence type="ECO:0000256" key="3">
    <source>
        <dbReference type="ARBA" id="ARBA00022729"/>
    </source>
</evidence>
<evidence type="ECO:0000256" key="6">
    <source>
        <dbReference type="ARBA" id="ARBA00040775"/>
    </source>
</evidence>
<dbReference type="InterPro" id="IPR036249">
    <property type="entry name" value="Thioredoxin-like_sf"/>
</dbReference>
<dbReference type="Pfam" id="PF08806">
    <property type="entry name" value="Sep15_SelM"/>
    <property type="match status" value="1"/>
</dbReference>
<dbReference type="Proteomes" id="UP000218231">
    <property type="component" value="Unassembled WGS sequence"/>
</dbReference>
<dbReference type="PANTHER" id="PTHR13077">
    <property type="entry name" value="SELENOPROTEIN F"/>
    <property type="match status" value="1"/>
</dbReference>
<dbReference type="InterPro" id="IPR038219">
    <property type="entry name" value="Sep15/SelM_sf"/>
</dbReference>
<keyword evidence="4" id="KW-0256">Endoplasmic reticulum</keyword>
<feature type="chain" id="PRO_5012268506" description="Selenoprotein F" evidence="7">
    <location>
        <begin position="17"/>
        <end position="151"/>
    </location>
</feature>
<comment type="subcellular location">
    <subcellularLocation>
        <location evidence="1">Endoplasmic reticulum lumen</location>
    </subcellularLocation>
</comment>
<name>A0A2A2KP30_9BILA</name>
<dbReference type="GO" id="GO:0016491">
    <property type="term" value="F:oxidoreductase activity"/>
    <property type="evidence" value="ECO:0007669"/>
    <property type="project" value="TreeGrafter"/>
</dbReference>
<gene>
    <name evidence="9" type="ORF">WR25_07972</name>
</gene>